<name>A0AAU7DKJ8_9BACT</name>
<dbReference type="InterPro" id="IPR050498">
    <property type="entry name" value="Ycf3"/>
</dbReference>
<dbReference type="PANTHER" id="PTHR44858:SF1">
    <property type="entry name" value="UDP-N-ACETYLGLUCOSAMINE--PEPTIDE N-ACETYLGLUCOSAMINYLTRANSFERASE SPINDLY-RELATED"/>
    <property type="match status" value="1"/>
</dbReference>
<dbReference type="InterPro" id="IPR008969">
    <property type="entry name" value="CarboxyPept-like_regulatory"/>
</dbReference>
<dbReference type="Pfam" id="PF13620">
    <property type="entry name" value="CarboxypepD_reg"/>
    <property type="match status" value="1"/>
</dbReference>
<dbReference type="PROSITE" id="PS50293">
    <property type="entry name" value="TPR_REGION"/>
    <property type="match status" value="1"/>
</dbReference>
<feature type="repeat" description="TPR" evidence="3">
    <location>
        <begin position="237"/>
        <end position="270"/>
    </location>
</feature>
<dbReference type="Pfam" id="PF13414">
    <property type="entry name" value="TPR_11"/>
    <property type="match status" value="1"/>
</dbReference>
<gene>
    <name evidence="4" type="ORF">P8935_00480</name>
</gene>
<dbReference type="SUPFAM" id="SSF49464">
    <property type="entry name" value="Carboxypeptidase regulatory domain-like"/>
    <property type="match status" value="1"/>
</dbReference>
<dbReference type="Pfam" id="PF13432">
    <property type="entry name" value="TPR_16"/>
    <property type="match status" value="1"/>
</dbReference>
<evidence type="ECO:0000313" key="4">
    <source>
        <dbReference type="EMBL" id="XBH17823.1"/>
    </source>
</evidence>
<feature type="repeat" description="TPR" evidence="3">
    <location>
        <begin position="481"/>
        <end position="514"/>
    </location>
</feature>
<organism evidence="4">
    <name type="scientific">Telmatobacter sp. DSM 110680</name>
    <dbReference type="NCBI Taxonomy" id="3036704"/>
    <lineage>
        <taxon>Bacteria</taxon>
        <taxon>Pseudomonadati</taxon>
        <taxon>Acidobacteriota</taxon>
        <taxon>Terriglobia</taxon>
        <taxon>Terriglobales</taxon>
        <taxon>Acidobacteriaceae</taxon>
        <taxon>Telmatobacter</taxon>
    </lineage>
</organism>
<evidence type="ECO:0000256" key="2">
    <source>
        <dbReference type="ARBA" id="ARBA00022803"/>
    </source>
</evidence>
<feature type="repeat" description="TPR" evidence="3">
    <location>
        <begin position="304"/>
        <end position="337"/>
    </location>
</feature>
<dbReference type="EMBL" id="CP121196">
    <property type="protein sequence ID" value="XBH17823.1"/>
    <property type="molecule type" value="Genomic_DNA"/>
</dbReference>
<sequence>MKLLKIGYQFAQVVLSSYWAKMARGGRRFQIVALLGLGFLCGAYNQQVPAQAGISGSATVHGKVLNAAGEPVVGATVHLQQKGTSKAETVADAKGEYTFAGLASGSYVLIAEVAGVQSHDAALTISSLHSQYELDLRLVNPSTNGDKSHKGSTASAAAMEFADNPNFAVAGVTDWTAAGGHGSDTSLRTSEALTRETLTLKPGAVGPGTTAIPADGAAARTSEEKLRTAVTDAPRDFEANHRLGEFYLRQGRYPEAATLLKTAFEINPRDFDNEYDLAQACENVGDLTQARNHVQQLLAEHDAADLHRLAGSIDEKLGDPLTAVHEYEQAVRMDPSEQNYFEWGSELLYHRAVWQAQAVFEQGVKGFPKSARMLTALGAALFAGALYDDAANRLCEASDLNPADPDPYTFMGKIEIAAPNPLACVREKLERFVRLQPDNALANYFYAMALWKENGRSTDPQTMQRIEAMLTKAVSVDPKCAEAYLQLGNLDASKREFEKATSLYSKAIEVSPQLSEAHYRLGVAYERIGEKEKAKLEFQKHDEIEKQTAAEVLRQRKDVKQFVIALPPNPASPPLN</sequence>
<proteinExistence type="predicted"/>
<dbReference type="Pfam" id="PF14559">
    <property type="entry name" value="TPR_19"/>
    <property type="match status" value="1"/>
</dbReference>
<evidence type="ECO:0000256" key="1">
    <source>
        <dbReference type="ARBA" id="ARBA00022737"/>
    </source>
</evidence>
<dbReference type="InterPro" id="IPR011990">
    <property type="entry name" value="TPR-like_helical_dom_sf"/>
</dbReference>
<dbReference type="Gene3D" id="1.25.40.10">
    <property type="entry name" value="Tetratricopeptide repeat domain"/>
    <property type="match status" value="3"/>
</dbReference>
<keyword evidence="1" id="KW-0677">Repeat</keyword>
<accession>A0AAU7DKJ8</accession>
<reference evidence="4" key="1">
    <citation type="submission" date="2023-03" db="EMBL/GenBank/DDBJ databases">
        <title>Edaphobacter sp.</title>
        <authorList>
            <person name="Huber K.J."/>
            <person name="Papendorf J."/>
            <person name="Pilke C."/>
            <person name="Bunk B."/>
            <person name="Sproeer C."/>
            <person name="Pester M."/>
        </authorList>
    </citation>
    <scope>NUCLEOTIDE SEQUENCE</scope>
    <source>
        <strain evidence="4">DSM 110680</strain>
    </source>
</reference>
<dbReference type="SUPFAM" id="SSF48452">
    <property type="entry name" value="TPR-like"/>
    <property type="match status" value="2"/>
</dbReference>
<dbReference type="AlphaFoldDB" id="A0AAU7DKJ8"/>
<protein>
    <submittedName>
        <fullName evidence="4">Tetratricopeptide repeat protein</fullName>
    </submittedName>
</protein>
<dbReference type="PANTHER" id="PTHR44858">
    <property type="entry name" value="TETRATRICOPEPTIDE REPEAT PROTEIN 6"/>
    <property type="match status" value="1"/>
</dbReference>
<dbReference type="PROSITE" id="PS50005">
    <property type="entry name" value="TPR"/>
    <property type="match status" value="4"/>
</dbReference>
<dbReference type="InterPro" id="IPR019734">
    <property type="entry name" value="TPR_rpt"/>
</dbReference>
<dbReference type="SMART" id="SM00028">
    <property type="entry name" value="TPR"/>
    <property type="match status" value="5"/>
</dbReference>
<evidence type="ECO:0000256" key="3">
    <source>
        <dbReference type="PROSITE-ProRule" id="PRU00339"/>
    </source>
</evidence>
<dbReference type="Gene3D" id="2.60.40.1120">
    <property type="entry name" value="Carboxypeptidase-like, regulatory domain"/>
    <property type="match status" value="1"/>
</dbReference>
<dbReference type="RefSeq" id="WP_348263048.1">
    <property type="nucleotide sequence ID" value="NZ_CP121196.1"/>
</dbReference>
<feature type="repeat" description="TPR" evidence="3">
    <location>
        <begin position="515"/>
        <end position="548"/>
    </location>
</feature>
<keyword evidence="2 3" id="KW-0802">TPR repeat</keyword>